<feature type="non-terminal residue" evidence="1">
    <location>
        <position position="1"/>
    </location>
</feature>
<name>A0ABN9Q7B6_9DINO</name>
<comment type="caution">
    <text evidence="1">The sequence shown here is derived from an EMBL/GenBank/DDBJ whole genome shotgun (WGS) entry which is preliminary data.</text>
</comment>
<dbReference type="PANTHER" id="PTHR21562:SF122">
    <property type="entry name" value="PALMITOLEOYL-PROTEIN CARBOXYLESTERASE NOTUM"/>
    <property type="match status" value="1"/>
</dbReference>
<dbReference type="Proteomes" id="UP001189429">
    <property type="component" value="Unassembled WGS sequence"/>
</dbReference>
<evidence type="ECO:0000313" key="1">
    <source>
        <dbReference type="EMBL" id="CAK0798993.1"/>
    </source>
</evidence>
<dbReference type="EMBL" id="CAUYUJ010002060">
    <property type="protein sequence ID" value="CAK0798993.1"/>
    <property type="molecule type" value="Genomic_DNA"/>
</dbReference>
<protein>
    <recommendedName>
        <fullName evidence="3">Pectin acetylesterase</fullName>
    </recommendedName>
</protein>
<dbReference type="InterPro" id="IPR004963">
    <property type="entry name" value="PAE/NOTUM"/>
</dbReference>
<accession>A0ABN9Q7B6</accession>
<evidence type="ECO:0000313" key="2">
    <source>
        <dbReference type="Proteomes" id="UP001189429"/>
    </source>
</evidence>
<evidence type="ECO:0008006" key="3">
    <source>
        <dbReference type="Google" id="ProtNLM"/>
    </source>
</evidence>
<organism evidence="1 2">
    <name type="scientific">Prorocentrum cordatum</name>
    <dbReference type="NCBI Taxonomy" id="2364126"/>
    <lineage>
        <taxon>Eukaryota</taxon>
        <taxon>Sar</taxon>
        <taxon>Alveolata</taxon>
        <taxon>Dinophyceae</taxon>
        <taxon>Prorocentrales</taxon>
        <taxon>Prorocentraceae</taxon>
        <taxon>Prorocentrum</taxon>
    </lineage>
</organism>
<reference evidence="1" key="1">
    <citation type="submission" date="2023-10" db="EMBL/GenBank/DDBJ databases">
        <authorList>
            <person name="Chen Y."/>
            <person name="Shah S."/>
            <person name="Dougan E. K."/>
            <person name="Thang M."/>
            <person name="Chan C."/>
        </authorList>
    </citation>
    <scope>NUCLEOTIDE SEQUENCE [LARGE SCALE GENOMIC DNA]</scope>
</reference>
<proteinExistence type="predicted"/>
<sequence length="512" mass="56258">PVCLFAQVHLRRGSVDPAPWPDILTFSAWSGVATEHRPMRAQERCRAARHGVALAASCVVAATQPPMAAADGETSVPSAGARPLLLHRVPEGLAACNDGSPPIYYLRDGDHRRFVLWLEGGFACYSEASCESRERWLTTSRGRPLTETRSGIFSTDELVNPLFWNATMVHVHYCSSDSWIGDRDEPLFGGGYYFQGQRIISAVVRELEAHHGLTEAGLLLFGGCSAGGRGALYNLDRVCGMLRNPATLCRGLSDAAWWVLPDGGTTLEQSAKDGVHAWNGSGAFARCAASQPAGAEHLCMFGPILAPHVRTPFMVQGSSWDTFQLGQNGIRGSAFFWSPRSWIRAREFRDAVRTTISQLPAQDVAFSATCLAHCLANEESFWKVKLASSRVSMEEALRRWLMQPANAEHVHLDGFGGLNSSQGCTDHWSFWRAVALFTVLVVSLRAFLKLGLICTTRLPLAKLQKVFYNMSRGRVPDELSDPFEPESSFERLALSTSREVRTTGAQMTRLGR</sequence>
<keyword evidence="2" id="KW-1185">Reference proteome</keyword>
<gene>
    <name evidence="1" type="ORF">PCOR1329_LOCUS7593</name>
</gene>
<dbReference type="Pfam" id="PF03283">
    <property type="entry name" value="PAE"/>
    <property type="match status" value="1"/>
</dbReference>
<dbReference type="PANTHER" id="PTHR21562">
    <property type="entry name" value="NOTUM-RELATED"/>
    <property type="match status" value="1"/>
</dbReference>